<dbReference type="AlphaFoldDB" id="A0A871BDE5"/>
<gene>
    <name evidence="1" type="ORF">HfgLR_03035</name>
</gene>
<dbReference type="EMBL" id="CP063205">
    <property type="protein sequence ID" value="QOS10754.1"/>
    <property type="molecule type" value="Genomic_DNA"/>
</dbReference>
<organism evidence="1 2">
    <name type="scientific">Haloferax gibbonsii</name>
    <dbReference type="NCBI Taxonomy" id="35746"/>
    <lineage>
        <taxon>Archaea</taxon>
        <taxon>Methanobacteriati</taxon>
        <taxon>Methanobacteriota</taxon>
        <taxon>Stenosarchaea group</taxon>
        <taxon>Halobacteria</taxon>
        <taxon>Halobacteriales</taxon>
        <taxon>Haloferacaceae</taxon>
        <taxon>Haloferax</taxon>
    </lineage>
</organism>
<dbReference type="RefSeq" id="WP_193492971.1">
    <property type="nucleotide sequence ID" value="NZ_CP063205.1"/>
</dbReference>
<dbReference type="Proteomes" id="UP000663064">
    <property type="component" value="Chromosome"/>
</dbReference>
<evidence type="ECO:0000313" key="1">
    <source>
        <dbReference type="EMBL" id="QOS10754.1"/>
    </source>
</evidence>
<evidence type="ECO:0000313" key="2">
    <source>
        <dbReference type="Proteomes" id="UP000663064"/>
    </source>
</evidence>
<reference evidence="1" key="1">
    <citation type="journal article" date="2021" name="Front. Microbiol.">
        <title>Cellular and Genomic Properties of Haloferax gibbonsii LR2-5, the Host of Euryarchaeal Virus HFTV1.</title>
        <authorList>
            <person name="Tittes C."/>
            <person name="Schwarzer S."/>
            <person name="Pfeiffer F."/>
            <person name="Dyall-Smith M."/>
            <person name="Rodriguez-Franco M."/>
            <person name="Oksanen H.M."/>
            <person name="Quax T.E.F."/>
        </authorList>
    </citation>
    <scope>NUCLEOTIDE SEQUENCE</scope>
    <source>
        <strain evidence="1">LR2-5</strain>
    </source>
</reference>
<name>A0A871BDE5_HALGI</name>
<proteinExistence type="predicted"/>
<protein>
    <submittedName>
        <fullName evidence="1">Uncharacterized protein</fullName>
    </submittedName>
</protein>
<dbReference type="GeneID" id="59458270"/>
<accession>A0A871BDE5</accession>
<sequence>MRDSIHNDGKSEVSTRVPTSWKVALEYLAYEQSKPFNRVFANELVEEAIREYLESRGCFKEDGGMDYEAARSGGE</sequence>